<dbReference type="InterPro" id="IPR008004">
    <property type="entry name" value="OCTOPUS-like"/>
</dbReference>
<proteinExistence type="predicted"/>
<evidence type="ECO:0000256" key="1">
    <source>
        <dbReference type="SAM" id="MobiDB-lite"/>
    </source>
</evidence>
<feature type="region of interest" description="Disordered" evidence="1">
    <location>
        <begin position="149"/>
        <end position="227"/>
    </location>
</feature>
<feature type="region of interest" description="Disordered" evidence="1">
    <location>
        <begin position="251"/>
        <end position="298"/>
    </location>
</feature>
<reference evidence="2 3" key="1">
    <citation type="submission" date="2020-08" db="EMBL/GenBank/DDBJ databases">
        <title>Plant Genome Project.</title>
        <authorList>
            <person name="Zhang R.-G."/>
        </authorList>
    </citation>
    <scope>NUCLEOTIDE SEQUENCE [LARGE SCALE GENOMIC DNA]</scope>
    <source>
        <tissue evidence="2">Rhizome</tissue>
    </source>
</reference>
<dbReference type="PANTHER" id="PTHR35486:SF1">
    <property type="entry name" value="OS02G0689500 PROTEIN"/>
    <property type="match status" value="1"/>
</dbReference>
<gene>
    <name evidence="2" type="ORF">ZIOFF_074683</name>
</gene>
<protein>
    <submittedName>
        <fullName evidence="2">Uncharacterized protein</fullName>
    </submittedName>
</protein>
<evidence type="ECO:0000313" key="3">
    <source>
        <dbReference type="Proteomes" id="UP000734854"/>
    </source>
</evidence>
<dbReference type="AlphaFoldDB" id="A0A8J5C2Z9"/>
<dbReference type="Pfam" id="PF05340">
    <property type="entry name" value="DUF740"/>
    <property type="match status" value="1"/>
</dbReference>
<sequence length="298" mass="33019">MKCRIHPYEYGDGVCASCLRERLLTLISAQNELSATNSAYRRFDLAASGSDPPPPRRAPSPHIFHRRSVGIEASPAHSRDFRRFFSTPQAGPAFRAANGGGSLGDLDGGNIRKQRFWTLKSLFRRRRSEKVEPDLGPCEGPSSSFWLSTLIRGRRNNNPKKKPQLSGEEESTRPSRRPRRSGRCSDRGMSPAMDDEDNFDLESSTDSSWRRATPSPMRRFSANPRPPRSVSAVSGLSVCLSPLVSFGQEARRSHPTDLGMSGELRSPVSSTHRRTPAAGISTLAPNRSRKLSDIGRFK</sequence>
<feature type="compositionally biased region" description="Basic residues" evidence="1">
    <location>
        <begin position="152"/>
        <end position="163"/>
    </location>
</feature>
<name>A0A8J5C2Z9_ZINOF</name>
<dbReference type="Proteomes" id="UP000734854">
    <property type="component" value="Unassembled WGS sequence"/>
</dbReference>
<comment type="caution">
    <text evidence="2">The sequence shown here is derived from an EMBL/GenBank/DDBJ whole genome shotgun (WGS) entry which is preliminary data.</text>
</comment>
<dbReference type="PANTHER" id="PTHR35486">
    <property type="entry name" value="EXPRESSED PROTEIN"/>
    <property type="match status" value="1"/>
</dbReference>
<dbReference type="OrthoDB" id="688025at2759"/>
<dbReference type="EMBL" id="JACMSC010000042">
    <property type="protein sequence ID" value="KAG6467492.1"/>
    <property type="molecule type" value="Genomic_DNA"/>
</dbReference>
<accession>A0A8J5C2Z9</accession>
<keyword evidence="3" id="KW-1185">Reference proteome</keyword>
<organism evidence="2 3">
    <name type="scientific">Zingiber officinale</name>
    <name type="common">Ginger</name>
    <name type="synonym">Amomum zingiber</name>
    <dbReference type="NCBI Taxonomy" id="94328"/>
    <lineage>
        <taxon>Eukaryota</taxon>
        <taxon>Viridiplantae</taxon>
        <taxon>Streptophyta</taxon>
        <taxon>Embryophyta</taxon>
        <taxon>Tracheophyta</taxon>
        <taxon>Spermatophyta</taxon>
        <taxon>Magnoliopsida</taxon>
        <taxon>Liliopsida</taxon>
        <taxon>Zingiberales</taxon>
        <taxon>Zingiberaceae</taxon>
        <taxon>Zingiber</taxon>
    </lineage>
</organism>
<evidence type="ECO:0000313" key="2">
    <source>
        <dbReference type="EMBL" id="KAG6467492.1"/>
    </source>
</evidence>